<dbReference type="PROSITE" id="PS51123">
    <property type="entry name" value="OMPA_2"/>
    <property type="match status" value="1"/>
</dbReference>
<keyword evidence="3" id="KW-0998">Cell outer membrane</keyword>
<reference evidence="7" key="1">
    <citation type="journal article" date="2017" name="Proc. Natl. Acad. Sci. U.S.A.">
        <title>Simulation of Deepwater Horizon oil plume reveals substrate specialization within a complex community of hydrocarbon-degraders.</title>
        <authorList>
            <person name="Hu P."/>
            <person name="Dubinsky E.A."/>
            <person name="Probst A.J."/>
            <person name="Wang J."/>
            <person name="Sieber C.M.K."/>
            <person name="Tom L.M."/>
            <person name="Gardinali P."/>
            <person name="Banfield J.F."/>
            <person name="Atlas R.M."/>
            <person name="Andersen G.L."/>
        </authorList>
    </citation>
    <scope>NUCLEOTIDE SEQUENCE [LARGE SCALE GENOMIC DNA]</scope>
</reference>
<dbReference type="Gene3D" id="2.60.40.1120">
    <property type="entry name" value="Carboxypeptidase-like, regulatory domain"/>
    <property type="match status" value="1"/>
</dbReference>
<feature type="domain" description="OmpA-like" evidence="5">
    <location>
        <begin position="536"/>
        <end position="658"/>
    </location>
</feature>
<dbReference type="InterPro" id="IPR011042">
    <property type="entry name" value="6-blade_b-propeller_TolB-like"/>
</dbReference>
<accession>A0A1Z8B9K1</accession>
<dbReference type="SUPFAM" id="SSF49478">
    <property type="entry name" value="Cna protein B-type domain"/>
    <property type="match status" value="1"/>
</dbReference>
<evidence type="ECO:0000256" key="3">
    <source>
        <dbReference type="ARBA" id="ARBA00023237"/>
    </source>
</evidence>
<evidence type="ECO:0000256" key="1">
    <source>
        <dbReference type="ARBA" id="ARBA00004442"/>
    </source>
</evidence>
<evidence type="ECO:0000256" key="2">
    <source>
        <dbReference type="ARBA" id="ARBA00023136"/>
    </source>
</evidence>
<dbReference type="PANTHER" id="PTHR30329">
    <property type="entry name" value="STATOR ELEMENT OF FLAGELLAR MOTOR COMPLEX"/>
    <property type="match status" value="1"/>
</dbReference>
<dbReference type="Pfam" id="PF07676">
    <property type="entry name" value="PD40"/>
    <property type="match status" value="3"/>
</dbReference>
<proteinExistence type="predicted"/>
<dbReference type="PANTHER" id="PTHR30329:SF21">
    <property type="entry name" value="LIPOPROTEIN YIAD-RELATED"/>
    <property type="match status" value="1"/>
</dbReference>
<evidence type="ECO:0000256" key="4">
    <source>
        <dbReference type="PROSITE-ProRule" id="PRU00473"/>
    </source>
</evidence>
<dbReference type="InterPro" id="IPR006664">
    <property type="entry name" value="OMP_bac"/>
</dbReference>
<dbReference type="CDD" id="cd07185">
    <property type="entry name" value="OmpA_C-like"/>
    <property type="match status" value="1"/>
</dbReference>
<keyword evidence="2 4" id="KW-0472">Membrane</keyword>
<comment type="subcellular location">
    <subcellularLocation>
        <location evidence="1">Cell outer membrane</location>
    </subcellularLocation>
</comment>
<evidence type="ECO:0000313" key="7">
    <source>
        <dbReference type="Proteomes" id="UP000196102"/>
    </source>
</evidence>
<dbReference type="RefSeq" id="WP_303685829.1">
    <property type="nucleotide sequence ID" value="NZ_CAJXYO010000010.1"/>
</dbReference>
<protein>
    <submittedName>
        <fullName evidence="6">Flagellar motor protein MotB</fullName>
    </submittedName>
</protein>
<name>A0A1Z8B9K1_9FLAO</name>
<dbReference type="InterPro" id="IPR036737">
    <property type="entry name" value="OmpA-like_sf"/>
</dbReference>
<dbReference type="EMBL" id="MAAX01000043">
    <property type="protein sequence ID" value="OUS19198.1"/>
    <property type="molecule type" value="Genomic_DNA"/>
</dbReference>
<keyword evidence="6" id="KW-0282">Flagellum</keyword>
<evidence type="ECO:0000313" key="6">
    <source>
        <dbReference type="EMBL" id="OUS19198.1"/>
    </source>
</evidence>
<evidence type="ECO:0000259" key="5">
    <source>
        <dbReference type="PROSITE" id="PS51123"/>
    </source>
</evidence>
<dbReference type="InterPro" id="IPR011990">
    <property type="entry name" value="TPR-like_helical_dom_sf"/>
</dbReference>
<keyword evidence="6" id="KW-0966">Cell projection</keyword>
<dbReference type="Proteomes" id="UP000196102">
    <property type="component" value="Unassembled WGS sequence"/>
</dbReference>
<dbReference type="PRINTS" id="PR01021">
    <property type="entry name" value="OMPADOMAIN"/>
</dbReference>
<keyword evidence="6" id="KW-0969">Cilium</keyword>
<dbReference type="Pfam" id="PF00691">
    <property type="entry name" value="OmpA"/>
    <property type="match status" value="1"/>
</dbReference>
<dbReference type="Gene3D" id="2.120.10.30">
    <property type="entry name" value="TolB, C-terminal domain"/>
    <property type="match status" value="2"/>
</dbReference>
<dbReference type="SUPFAM" id="SSF103088">
    <property type="entry name" value="OmpA-like"/>
    <property type="match status" value="1"/>
</dbReference>
<dbReference type="AlphaFoldDB" id="A0A1Z8B9K1"/>
<comment type="caution">
    <text evidence="6">The sequence shown here is derived from an EMBL/GenBank/DDBJ whole genome shotgun (WGS) entry which is preliminary data.</text>
</comment>
<dbReference type="InterPro" id="IPR006665">
    <property type="entry name" value="OmpA-like"/>
</dbReference>
<dbReference type="GO" id="GO:0009279">
    <property type="term" value="C:cell outer membrane"/>
    <property type="evidence" value="ECO:0007669"/>
    <property type="project" value="UniProtKB-SubCell"/>
</dbReference>
<dbReference type="InterPro" id="IPR011659">
    <property type="entry name" value="WD40"/>
</dbReference>
<dbReference type="Pfam" id="PF13620">
    <property type="entry name" value="CarboxypepD_reg"/>
    <property type="match status" value="1"/>
</dbReference>
<gene>
    <name evidence="6" type="ORF">A9Q93_02610</name>
</gene>
<dbReference type="SUPFAM" id="SSF82171">
    <property type="entry name" value="DPP6 N-terminal domain-like"/>
    <property type="match status" value="1"/>
</dbReference>
<dbReference type="Gene3D" id="3.30.1330.60">
    <property type="entry name" value="OmpA-like domain"/>
    <property type="match status" value="1"/>
</dbReference>
<dbReference type="InterPro" id="IPR050330">
    <property type="entry name" value="Bact_OuterMem_StrucFunc"/>
</dbReference>
<dbReference type="SUPFAM" id="SSF48452">
    <property type="entry name" value="TPR-like"/>
    <property type="match status" value="1"/>
</dbReference>
<sequence length="664" mass="75560">MLKKISIFVFLLTATVVYGQKENLDKGNKKYKALAFIEAQKIYLKLAEDGYATAEVLAKLGDTYYFNDELNKAHKWYEQLFTQYENNVKPEYFFRYAQSLKSVNRYDEADRLMAKFNTFKGFDSRSQLYSEEPNYLQIIDFQSGRFEIANTKKINSYSVDFGPAFYASQNQVVYATSRDSGSLINRRHSWNGQAFLQLYTADADETGKLSNPKKFSSRINTKYHESTPAFSPDGETMYFTRNNYENGVYRKDIDGTNKLKIFRSYRLDDGRWSTPVSLPFNNDEYSVAHPALSPDGKLLYFSSDMPGTMGYDIDDDFTKADIWVVDILENGQFSEPRNLENVNTPGRETFPFVSKNNTLYFASTGHQGLGGLDIFASSIKPDGTTSKVINIGKPVNTPDDDFAFIVNDDTKIGYFSSNRPGGSGDDDIYRFIQLEDLRVPCEVLITGTVTDSKSGEALNGATVMIMDANNNKVDELITKENGKYAFKVECDKQYFVRAEKEEYSSDEDLFSTPNQSDFIDIPLELETTLIPVVDCDDIAPLLGIEQIYFDFDKYNIRPDAEYELAKIKAFMELYPETTVEIRSHTDSRAPDDYNITLSNNRANSTMNWLVSKGIDASRLTAKGYGETRLVNECSNGVPCSREQHQLNRRSEFIVSGLEKFKDCK</sequence>
<organism evidence="6 7">
    <name type="scientific">Nonlabens dokdonensis</name>
    <dbReference type="NCBI Taxonomy" id="328515"/>
    <lineage>
        <taxon>Bacteria</taxon>
        <taxon>Pseudomonadati</taxon>
        <taxon>Bacteroidota</taxon>
        <taxon>Flavobacteriia</taxon>
        <taxon>Flavobacteriales</taxon>
        <taxon>Flavobacteriaceae</taxon>
        <taxon>Nonlabens</taxon>
    </lineage>
</organism>